<dbReference type="EMBL" id="JACIUV010000001">
    <property type="protein sequence ID" value="MBB1116021.1"/>
    <property type="molecule type" value="Genomic_DNA"/>
</dbReference>
<name>A0A7W3UYE1_9GAMM</name>
<dbReference type="RefSeq" id="WP_182621377.1">
    <property type="nucleotide sequence ID" value="NZ_JACIUV010000001.1"/>
</dbReference>
<gene>
    <name evidence="3" type="ORF">H4O09_02930</name>
</gene>
<feature type="transmembrane region" description="Helical" evidence="2">
    <location>
        <begin position="123"/>
        <end position="142"/>
    </location>
</feature>
<proteinExistence type="predicted"/>
<sequence length="728" mass="79092">MNASVQRLWQRARLARIRQAGWLLLPLACAATVAIRPFGHGSVALFAAALLAVGFWLWRSLRAMDTRWLVRQLNRDAALLDSADLLLADDAPLNPLQTRLRQQLEAAIAQRREPLSTPFPRRALIAAVAAALLLIAASWWAGLPAAPPAPARATTPVPAIATDATPQLQAITLRVTPPAYTGQAASTQASLDVRAPHNTVLHWQLRIANVQSATLHYHDGRQIALERGEGDSWQARHTLTASALYRVVTTPALAEAPLHRLDATPDLPPQVRVVTPEQPLTPGRIGQRHWELVFEASDDYAVQPAASLLLTRTEGSGENITFQQTRIALTGSGSARLRRYSHRVDIAALGAGPGDDVIARLEVRDNRAPNAQTSHSPSLILRLPSEAEQQASDLEGAIKKVLPAYFRSQRQIILDAEGLIAQRRSLDAERFVLRADAIGVDQRILRLRYGQFLGEESEGEPEPPPGLKPPAGDHAGSEHESQDHHDADGHDHAAAGHAGHDHGQPSEPRPMGTTTVADVLAEYGHTHDHAEAATLLDPQTRATLKAALDAMWLSEGELRQGRPEQALPHAYKALGFIKQVQQAERIYLARLGPELPPIDMGRRMGGKRDGLASRRLRLVGSTAGEDAIAQAWLALDRGGLPDIPALQRWLAAHTATLRDPLALAAALDPLIADPTCLPCRDSLRAALWPAWTQPVARPLARPATDAMGQRYLDALERAPESRSMQARP</sequence>
<feature type="compositionally biased region" description="Basic and acidic residues" evidence="1">
    <location>
        <begin position="475"/>
        <end position="504"/>
    </location>
</feature>
<protein>
    <recommendedName>
        <fullName evidence="5">DUF4175 domain-containing protein</fullName>
    </recommendedName>
</protein>
<comment type="caution">
    <text evidence="3">The sequence shown here is derived from an EMBL/GenBank/DDBJ whole genome shotgun (WGS) entry which is preliminary data.</text>
</comment>
<evidence type="ECO:0008006" key="5">
    <source>
        <dbReference type="Google" id="ProtNLM"/>
    </source>
</evidence>
<evidence type="ECO:0000256" key="1">
    <source>
        <dbReference type="SAM" id="MobiDB-lite"/>
    </source>
</evidence>
<keyword evidence="2" id="KW-0812">Transmembrane</keyword>
<accession>A0A7W3UYE1</accession>
<evidence type="ECO:0000313" key="4">
    <source>
        <dbReference type="Proteomes" id="UP000550609"/>
    </source>
</evidence>
<feature type="region of interest" description="Disordered" evidence="1">
    <location>
        <begin position="455"/>
        <end position="512"/>
    </location>
</feature>
<feature type="transmembrane region" description="Helical" evidence="2">
    <location>
        <begin position="44"/>
        <end position="61"/>
    </location>
</feature>
<dbReference type="AlphaFoldDB" id="A0A7W3UYE1"/>
<feature type="transmembrane region" description="Helical" evidence="2">
    <location>
        <begin position="20"/>
        <end position="38"/>
    </location>
</feature>
<reference evidence="3 4" key="1">
    <citation type="submission" date="2020-08" db="EMBL/GenBank/DDBJ databases">
        <title>Stenotrophomonas sp. W1S232.</title>
        <authorList>
            <person name="Deng Y."/>
        </authorList>
    </citation>
    <scope>NUCLEOTIDE SEQUENCE [LARGE SCALE GENOMIC DNA]</scope>
    <source>
        <strain evidence="3 4">W1S232</strain>
    </source>
</reference>
<dbReference type="Proteomes" id="UP000550609">
    <property type="component" value="Unassembled WGS sequence"/>
</dbReference>
<evidence type="ECO:0000256" key="2">
    <source>
        <dbReference type="SAM" id="Phobius"/>
    </source>
</evidence>
<keyword evidence="2" id="KW-1133">Transmembrane helix</keyword>
<evidence type="ECO:0000313" key="3">
    <source>
        <dbReference type="EMBL" id="MBB1116021.1"/>
    </source>
</evidence>
<organism evidence="3 4">
    <name type="scientific">Stenotrophomonas koreensis</name>
    <dbReference type="NCBI Taxonomy" id="266128"/>
    <lineage>
        <taxon>Bacteria</taxon>
        <taxon>Pseudomonadati</taxon>
        <taxon>Pseudomonadota</taxon>
        <taxon>Gammaproteobacteria</taxon>
        <taxon>Lysobacterales</taxon>
        <taxon>Lysobacteraceae</taxon>
        <taxon>Stenotrophomonas</taxon>
    </lineage>
</organism>
<keyword evidence="2" id="KW-0472">Membrane</keyword>